<reference evidence="1 2" key="1">
    <citation type="submission" date="2020-02" db="EMBL/GenBank/DDBJ databases">
        <authorList>
            <person name="Ferguson B K."/>
        </authorList>
    </citation>
    <scope>NUCLEOTIDE SEQUENCE [LARGE SCALE GENOMIC DNA]</scope>
</reference>
<dbReference type="Proteomes" id="UP000479190">
    <property type="component" value="Unassembled WGS sequence"/>
</dbReference>
<gene>
    <name evidence="1" type="ORF">TBRA_LOCUS5764</name>
</gene>
<proteinExistence type="predicted"/>
<evidence type="ECO:0000313" key="1">
    <source>
        <dbReference type="EMBL" id="CAB0033866.1"/>
    </source>
</evidence>
<dbReference type="OrthoDB" id="10056939at2759"/>
<feature type="non-terminal residue" evidence="1">
    <location>
        <position position="842"/>
    </location>
</feature>
<protein>
    <submittedName>
        <fullName evidence="1">Uncharacterized protein</fullName>
    </submittedName>
</protein>
<organism evidence="1 2">
    <name type="scientific">Trichogramma brassicae</name>
    <dbReference type="NCBI Taxonomy" id="86971"/>
    <lineage>
        <taxon>Eukaryota</taxon>
        <taxon>Metazoa</taxon>
        <taxon>Ecdysozoa</taxon>
        <taxon>Arthropoda</taxon>
        <taxon>Hexapoda</taxon>
        <taxon>Insecta</taxon>
        <taxon>Pterygota</taxon>
        <taxon>Neoptera</taxon>
        <taxon>Endopterygota</taxon>
        <taxon>Hymenoptera</taxon>
        <taxon>Apocrita</taxon>
        <taxon>Proctotrupomorpha</taxon>
        <taxon>Chalcidoidea</taxon>
        <taxon>Trichogrammatidae</taxon>
        <taxon>Trichogramma</taxon>
    </lineage>
</organism>
<dbReference type="EMBL" id="CADCXV010000727">
    <property type="protein sequence ID" value="CAB0033866.1"/>
    <property type="molecule type" value="Genomic_DNA"/>
</dbReference>
<name>A0A6H5IBH9_9HYME</name>
<dbReference type="AlphaFoldDB" id="A0A6H5IBH9"/>
<sequence length="842" mass="94281">MASSTQGLEFAARSESSERRCETRRSLLLRLPRQSRQSNQTIPAVGGTLQRTPTHSPSCVSPRVYISHRLLFFYSLFWLPLPMVWRGGGVAHDDYTAAATIAIKKHSKQLLALRYRGLAFECAAANCLFLIIRASIRYGQARSADCTTEHCSACSTREERRRQRRLPSICMYIYAAAATSEHARSVPNVYGLTTRARAYKCIQTLFKNFCIICTLKCDASNASIGSGEGTGEEDDDSSGKKNQKKRGIFPKIATNILRAWLFQHLTHWNLKFSKFDGLLPNRSTISLWGLCRCITRSCSPPWKITAQSVLGAWKFLKKFMLRYSDCSRCCCCTGLFGRQSNPFGSSAYLLRQHVSLGDNYKITDREIRLLIDRIVAATAAKSPVLAYAAFAFTSFFSTSARSTHAMRTNNIAVDPLSKYIIFGSPLGFEKKNQLDAQKKCRCYRTVPHRRCRLCGEKQNGASLCSCAAAAAKRLYTYRHTYTRIRVRHQQLEKAPVCMRTLPDFQHAVARACVSLARAALSALAPACNYCCALRSSSIVTSAECIRWPMGSSHAANSVISVCRLARSRARSEARDNILLQRVYERVLASTSARSCYDTLKESERKANQVVFIWMRERKREKRALVHLAPYPDPASIVLRTLRNFWSMLWLLQVTGEHERPSRVVLGNGNCDLARYLYTHMRPSFSLSFFRCFHDIEQPEKCGGSSSACHSFGDISAARAALAALKISQDHVWGDAHDVRVGVDLTQHSKITADAPKRASDRIKHNVERNRNDTIKGVCARVHRCNCADCYVASRRAGAPFATGELAALYAISSGRDAENFSYKTPSYGLSNYPSICETHARS</sequence>
<evidence type="ECO:0000313" key="2">
    <source>
        <dbReference type="Proteomes" id="UP000479190"/>
    </source>
</evidence>
<keyword evidence="2" id="KW-1185">Reference proteome</keyword>
<accession>A0A6H5IBH9</accession>